<dbReference type="Proteomes" id="UP000057088">
    <property type="component" value="Chromosome 1"/>
</dbReference>
<dbReference type="SUPFAM" id="SSF47616">
    <property type="entry name" value="GST C-terminal domain-like"/>
    <property type="match status" value="1"/>
</dbReference>
<dbReference type="InterPro" id="IPR040079">
    <property type="entry name" value="Glutathione_S-Trfase"/>
</dbReference>
<dbReference type="Pfam" id="PF13417">
    <property type="entry name" value="GST_N_3"/>
    <property type="match status" value="1"/>
</dbReference>
<reference evidence="7" key="1">
    <citation type="submission" date="2015-12" db="EMBL/GenBank/DDBJ databases">
        <title>FDA dAtabase for Regulatory Grade micrObial Sequences (FDA-ARGOS): Supporting development and validation of Infectious Disease Dx tests.</title>
        <authorList>
            <person name="Hoffmann M."/>
            <person name="Allard M."/>
            <person name="Evans P."/>
            <person name="Brown E."/>
            <person name="Tallon L.J."/>
            <person name="Sadzewicz L."/>
            <person name="Sengamalay N."/>
            <person name="Ott S."/>
            <person name="Godinez A."/>
            <person name="Nagaraj S."/>
            <person name="Vyas G."/>
            <person name="Aluvathingal J."/>
            <person name="Nadendla S."/>
            <person name="Geyer C."/>
            <person name="Sichtig H."/>
        </authorList>
    </citation>
    <scope>NUCLEOTIDE SEQUENCE [LARGE SCALE GENOMIC DNA]</scope>
    <source>
        <strain evidence="7">ATCC 33809</strain>
    </source>
</reference>
<proteinExistence type="predicted"/>
<dbReference type="EMBL" id="UHIP01000002">
    <property type="protein sequence ID" value="SUQ27361.1"/>
    <property type="molecule type" value="Genomic_DNA"/>
</dbReference>
<protein>
    <recommendedName>
        <fullName evidence="1">glutathione transferase</fullName>
        <ecNumber evidence="1">2.5.1.18</ecNumber>
    </recommendedName>
</protein>
<dbReference type="CDD" id="cd03051">
    <property type="entry name" value="GST_N_GTT2_like"/>
    <property type="match status" value="1"/>
</dbReference>
<evidence type="ECO:0000313" key="7">
    <source>
        <dbReference type="Proteomes" id="UP000057088"/>
    </source>
</evidence>
<dbReference type="PROSITE" id="PS50405">
    <property type="entry name" value="GST_CTER"/>
    <property type="match status" value="1"/>
</dbReference>
<evidence type="ECO:0000313" key="8">
    <source>
        <dbReference type="Proteomes" id="UP000254626"/>
    </source>
</evidence>
<evidence type="ECO:0000313" key="6">
    <source>
        <dbReference type="EMBL" id="SUQ27361.1"/>
    </source>
</evidence>
<dbReference type="EMBL" id="CP014034">
    <property type="protein sequence ID" value="AMF92511.1"/>
    <property type="molecule type" value="Genomic_DNA"/>
</dbReference>
<dbReference type="PANTHER" id="PTHR43900:SF97">
    <property type="entry name" value="GLUTATHIONE TRANSFERASE"/>
    <property type="match status" value="1"/>
</dbReference>
<dbReference type="CDD" id="cd03182">
    <property type="entry name" value="GST_C_GTT2_like"/>
    <property type="match status" value="1"/>
</dbReference>
<dbReference type="InterPro" id="IPR010987">
    <property type="entry name" value="Glutathione-S-Trfase_C-like"/>
</dbReference>
<evidence type="ECO:0000313" key="5">
    <source>
        <dbReference type="EMBL" id="AMF92511.1"/>
    </source>
</evidence>
<dbReference type="KEGG" id="vfl:AL536_03245"/>
<dbReference type="InterPro" id="IPR036249">
    <property type="entry name" value="Thioredoxin-like_sf"/>
</dbReference>
<dbReference type="SUPFAM" id="SSF52833">
    <property type="entry name" value="Thioredoxin-like"/>
    <property type="match status" value="1"/>
</dbReference>
<reference evidence="5" key="2">
    <citation type="submission" date="2018-01" db="EMBL/GenBank/DDBJ databases">
        <title>FDA dAtabase for Regulatory Grade micrObial Sequences (FDA-ARGOS): Supporting development and validation of Infectious Disease Dx tests.</title>
        <authorList>
            <person name="Hoffmann M."/>
            <person name="Allard M."/>
            <person name="Evans P."/>
            <person name="Brown E."/>
            <person name="Tallon L."/>
            <person name="Sadzewicz L."/>
            <person name="Sengamalay N."/>
            <person name="Ott S."/>
            <person name="Godinez A."/>
            <person name="Nagaraj S."/>
            <person name="Vyas G."/>
            <person name="Aluvathingal J."/>
            <person name="Nadendla S."/>
            <person name="Geyer C."/>
            <person name="Sichtig H."/>
        </authorList>
    </citation>
    <scope>NUCLEOTIDE SEQUENCE</scope>
    <source>
        <strain evidence="5">ATCC 33809</strain>
    </source>
</reference>
<evidence type="ECO:0000259" key="4">
    <source>
        <dbReference type="PROSITE" id="PS50405"/>
    </source>
</evidence>
<dbReference type="GO" id="GO:0005737">
    <property type="term" value="C:cytoplasm"/>
    <property type="evidence" value="ECO:0007669"/>
    <property type="project" value="TreeGrafter"/>
</dbReference>
<dbReference type="InterPro" id="IPR004045">
    <property type="entry name" value="Glutathione_S-Trfase_N"/>
</dbReference>
<evidence type="ECO:0000256" key="1">
    <source>
        <dbReference type="ARBA" id="ARBA00012452"/>
    </source>
</evidence>
<dbReference type="InterPro" id="IPR034345">
    <property type="entry name" value="Gtt2-like_N"/>
</dbReference>
<dbReference type="SFLD" id="SFLDS00019">
    <property type="entry name" value="Glutathione_Transferase_(cytos"/>
    <property type="match status" value="1"/>
</dbReference>
<accession>A0AAX2LY94</accession>
<feature type="domain" description="GST N-terminal" evidence="3">
    <location>
        <begin position="1"/>
        <end position="81"/>
    </location>
</feature>
<organism evidence="6 8">
    <name type="scientific">Vibrio fluvialis</name>
    <dbReference type="NCBI Taxonomy" id="676"/>
    <lineage>
        <taxon>Bacteria</taxon>
        <taxon>Pseudomonadati</taxon>
        <taxon>Pseudomonadota</taxon>
        <taxon>Gammaproteobacteria</taxon>
        <taxon>Vibrionales</taxon>
        <taxon>Vibrionaceae</taxon>
        <taxon>Vibrio</taxon>
    </lineage>
</organism>
<dbReference type="EC" id="2.5.1.18" evidence="1"/>
<dbReference type="Gene3D" id="3.40.30.10">
    <property type="entry name" value="Glutaredoxin"/>
    <property type="match status" value="1"/>
</dbReference>
<gene>
    <name evidence="6" type="primary">gstB_2</name>
    <name evidence="5" type="ORF">AL536_03245</name>
    <name evidence="6" type="ORF">NCTC11327_04235</name>
</gene>
<evidence type="ECO:0000259" key="3">
    <source>
        <dbReference type="PROSITE" id="PS50404"/>
    </source>
</evidence>
<feature type="domain" description="GST C-terminal" evidence="4">
    <location>
        <begin position="87"/>
        <end position="203"/>
    </location>
</feature>
<reference evidence="6 8" key="3">
    <citation type="submission" date="2018-06" db="EMBL/GenBank/DDBJ databases">
        <authorList>
            <consortium name="Pathogen Informatics"/>
            <person name="Doyle S."/>
        </authorList>
    </citation>
    <scope>NUCLEOTIDE SEQUENCE [LARGE SCALE GENOMIC DNA]</scope>
    <source>
        <strain evidence="6 8">NCTC11327</strain>
    </source>
</reference>
<dbReference type="AlphaFoldDB" id="A0AAX2LY94"/>
<dbReference type="InterPro" id="IPR036282">
    <property type="entry name" value="Glutathione-S-Trfase_C_sf"/>
</dbReference>
<sequence length="203" mass="23168">MKLYETAVTPSCRRVSIFLKELGVDVERVALNVREGDNLTESFKSKSVNGKVPMLELDDGTTLCESVAICRYFDESNPNDRHLFGRDALDKAKVEMWHRVTEFQGLYAGFQAFRNLTGIYKDRENCVLAWGEESKARAASFLPLLDARLKESNFVATDYFTIVDITAFIFIGFADKALELSPLAQYPNIARWFEMIQQRPAFQ</sequence>
<keyword evidence="7" id="KW-1185">Reference proteome</keyword>
<dbReference type="GeneID" id="29384037"/>
<dbReference type="Gene3D" id="1.20.1050.10">
    <property type="match status" value="1"/>
</dbReference>
<dbReference type="Proteomes" id="UP000254626">
    <property type="component" value="Unassembled WGS sequence"/>
</dbReference>
<dbReference type="PANTHER" id="PTHR43900">
    <property type="entry name" value="GLUTATHIONE S-TRANSFERASE RHO"/>
    <property type="match status" value="1"/>
</dbReference>
<dbReference type="GO" id="GO:0043295">
    <property type="term" value="F:glutathione binding"/>
    <property type="evidence" value="ECO:0007669"/>
    <property type="project" value="TreeGrafter"/>
</dbReference>
<dbReference type="RefSeq" id="WP_061055594.1">
    <property type="nucleotide sequence ID" value="NZ_CABLBX010000012.1"/>
</dbReference>
<dbReference type="SFLD" id="SFLDG00358">
    <property type="entry name" value="Main_(cytGST)"/>
    <property type="match status" value="1"/>
</dbReference>
<dbReference type="InterPro" id="IPR004046">
    <property type="entry name" value="GST_C"/>
</dbReference>
<dbReference type="InterPro" id="IPR034346">
    <property type="entry name" value="Gtt2-like_C"/>
</dbReference>
<name>A0AAX2LY94_VIBFL</name>
<keyword evidence="2 6" id="KW-0808">Transferase</keyword>
<dbReference type="PROSITE" id="PS50404">
    <property type="entry name" value="GST_NTER"/>
    <property type="match status" value="1"/>
</dbReference>
<dbReference type="Pfam" id="PF00043">
    <property type="entry name" value="GST_C"/>
    <property type="match status" value="1"/>
</dbReference>
<dbReference type="GO" id="GO:0004364">
    <property type="term" value="F:glutathione transferase activity"/>
    <property type="evidence" value="ECO:0007669"/>
    <property type="project" value="UniProtKB-EC"/>
</dbReference>
<evidence type="ECO:0000256" key="2">
    <source>
        <dbReference type="ARBA" id="ARBA00022679"/>
    </source>
</evidence>